<name>A0ABW8ANK5_9ACTN</name>
<organism evidence="2 3">
    <name type="scientific">Spongisporangium articulatum</name>
    <dbReference type="NCBI Taxonomy" id="3362603"/>
    <lineage>
        <taxon>Bacteria</taxon>
        <taxon>Bacillati</taxon>
        <taxon>Actinomycetota</taxon>
        <taxon>Actinomycetes</taxon>
        <taxon>Kineosporiales</taxon>
        <taxon>Kineosporiaceae</taxon>
        <taxon>Spongisporangium</taxon>
    </lineage>
</organism>
<dbReference type="SUPFAM" id="SSF51658">
    <property type="entry name" value="Xylose isomerase-like"/>
    <property type="match status" value="1"/>
</dbReference>
<keyword evidence="3" id="KW-1185">Reference proteome</keyword>
<comment type="caution">
    <text evidence="2">The sequence shown here is derived from an EMBL/GenBank/DDBJ whole genome shotgun (WGS) entry which is preliminary data.</text>
</comment>
<dbReference type="Gene3D" id="3.20.20.150">
    <property type="entry name" value="Divalent-metal-dependent TIM barrel enzymes"/>
    <property type="match status" value="1"/>
</dbReference>
<dbReference type="Proteomes" id="UP001612915">
    <property type="component" value="Unassembled WGS sequence"/>
</dbReference>
<dbReference type="EMBL" id="JBITLV010000004">
    <property type="protein sequence ID" value="MFI7587960.1"/>
    <property type="molecule type" value="Genomic_DNA"/>
</dbReference>
<dbReference type="PANTHER" id="PTHR12110">
    <property type="entry name" value="HYDROXYPYRUVATE ISOMERASE"/>
    <property type="match status" value="1"/>
</dbReference>
<dbReference type="GO" id="GO:0016853">
    <property type="term" value="F:isomerase activity"/>
    <property type="evidence" value="ECO:0007669"/>
    <property type="project" value="UniProtKB-KW"/>
</dbReference>
<gene>
    <name evidence="2" type="ORF">ACIB24_12880</name>
</gene>
<keyword evidence="2" id="KW-0413">Isomerase</keyword>
<evidence type="ECO:0000313" key="2">
    <source>
        <dbReference type="EMBL" id="MFI7587960.1"/>
    </source>
</evidence>
<feature type="domain" description="Xylose isomerase-like TIM barrel" evidence="1">
    <location>
        <begin position="40"/>
        <end position="267"/>
    </location>
</feature>
<accession>A0ABW8ANK5</accession>
<dbReference type="Pfam" id="PF01261">
    <property type="entry name" value="AP_endonuc_2"/>
    <property type="match status" value="1"/>
</dbReference>
<sequence length="287" mass="31337">MTPDAQSLPAGQRRAPVRVPAARVVLSASSVYPETASDAFEIAARLGYDGVEVMVWTDPVSQDTAALQRLSQHYGVPVLSVHAPTLLVTQRVWGKDPWPKLERSCQMAVDLGASAVVAHPPFRWQKEYAAKFVDGVEELTDSYGVLMTVENMYPWRARNREMMAYAPGWDPVVQPYRNVTLDFSHTAVAGGDSLQMARELGDRLAHIHLADGAGSAKDEHLVPGRGTQPCAEVLGYLAERSWNGVIAVEVNTRKCKTRAEREAELAECLAFARLHLAAPSLQPVPGA</sequence>
<protein>
    <submittedName>
        <fullName evidence="2">Sugar phosphate isomerase/epimerase family protein</fullName>
    </submittedName>
</protein>
<dbReference type="InterPro" id="IPR050312">
    <property type="entry name" value="IolE/XylAMocC-like"/>
</dbReference>
<evidence type="ECO:0000313" key="3">
    <source>
        <dbReference type="Proteomes" id="UP001612915"/>
    </source>
</evidence>
<proteinExistence type="predicted"/>
<dbReference type="RefSeq" id="WP_398280673.1">
    <property type="nucleotide sequence ID" value="NZ_JBITLV010000004.1"/>
</dbReference>
<dbReference type="InterPro" id="IPR036237">
    <property type="entry name" value="Xyl_isomerase-like_sf"/>
</dbReference>
<dbReference type="PANTHER" id="PTHR12110:SF47">
    <property type="match status" value="1"/>
</dbReference>
<reference evidence="2 3" key="1">
    <citation type="submission" date="2024-10" db="EMBL/GenBank/DDBJ databases">
        <title>The Natural Products Discovery Center: Release of the First 8490 Sequenced Strains for Exploring Actinobacteria Biosynthetic Diversity.</title>
        <authorList>
            <person name="Kalkreuter E."/>
            <person name="Kautsar S.A."/>
            <person name="Yang D."/>
            <person name="Bader C.D."/>
            <person name="Teijaro C.N."/>
            <person name="Fluegel L."/>
            <person name="Davis C.M."/>
            <person name="Simpson J.R."/>
            <person name="Lauterbach L."/>
            <person name="Steele A.D."/>
            <person name="Gui C."/>
            <person name="Meng S."/>
            <person name="Li G."/>
            <person name="Viehrig K."/>
            <person name="Ye F."/>
            <person name="Su P."/>
            <person name="Kiefer A.F."/>
            <person name="Nichols A."/>
            <person name="Cepeda A.J."/>
            <person name="Yan W."/>
            <person name="Fan B."/>
            <person name="Jiang Y."/>
            <person name="Adhikari A."/>
            <person name="Zheng C.-J."/>
            <person name="Schuster L."/>
            <person name="Cowan T.M."/>
            <person name="Smanski M.J."/>
            <person name="Chevrette M.G."/>
            <person name="De Carvalho L.P.S."/>
            <person name="Shen B."/>
        </authorList>
    </citation>
    <scope>NUCLEOTIDE SEQUENCE [LARGE SCALE GENOMIC DNA]</scope>
    <source>
        <strain evidence="2 3">NPDC049639</strain>
    </source>
</reference>
<dbReference type="InterPro" id="IPR013022">
    <property type="entry name" value="Xyl_isomerase-like_TIM-brl"/>
</dbReference>
<evidence type="ECO:0000259" key="1">
    <source>
        <dbReference type="Pfam" id="PF01261"/>
    </source>
</evidence>